<sequence>MVSGRPRVGIVLLPQERWATQREKWRRAEEMGFDHAWTYDHLAWRTLADQPWFATVPLLAAAAQVTSRIGLGTFVASPNFRHPVPFAKDVMGLDDVSEGRFLLGIGAGGEGFDAHVTGPAPTRGERTRRFEEFVGLLDALLTQPVTEHAGEFYTAHDARMVPGTIAQPRTPFVVAAAGPRTMTLAARYGQGWVTYGAAYATEDAGGASAQEQWWAALEQQVAQLDAIEAAHRPAGAPLRRYLSLDGAPVFSLTSAALAAEGVERAAGLGFTDVIVHWPRAEGIYAGDERALEEFAAGL</sequence>
<name>F8A4G0_CELGA</name>
<keyword evidence="2" id="KW-0288">FMN</keyword>
<dbReference type="RefSeq" id="WP_013884725.1">
    <property type="nucleotide sequence ID" value="NC_015671.1"/>
</dbReference>
<evidence type="ECO:0000256" key="1">
    <source>
        <dbReference type="ARBA" id="ARBA00022630"/>
    </source>
</evidence>
<dbReference type="Gene3D" id="3.20.20.30">
    <property type="entry name" value="Luciferase-like domain"/>
    <property type="match status" value="1"/>
</dbReference>
<dbReference type="InterPro" id="IPR036661">
    <property type="entry name" value="Luciferase-like_sf"/>
</dbReference>
<dbReference type="InterPro" id="IPR011251">
    <property type="entry name" value="Luciferase-like_dom"/>
</dbReference>
<dbReference type="eggNOG" id="COG2141">
    <property type="taxonomic scope" value="Bacteria"/>
</dbReference>
<evidence type="ECO:0000256" key="2">
    <source>
        <dbReference type="ARBA" id="ARBA00022643"/>
    </source>
</evidence>
<dbReference type="Pfam" id="PF00296">
    <property type="entry name" value="Bac_luciferase"/>
    <property type="match status" value="1"/>
</dbReference>
<keyword evidence="7" id="KW-1185">Reference proteome</keyword>
<evidence type="ECO:0000313" key="6">
    <source>
        <dbReference type="EMBL" id="AEI13208.1"/>
    </source>
</evidence>
<reference evidence="7" key="1">
    <citation type="submission" date="2011-04" db="EMBL/GenBank/DDBJ databases">
        <title>Complete sequence of Cellvibrio gilvus ATCC 13127.</title>
        <authorList>
            <person name="Lucas S."/>
            <person name="Han J."/>
            <person name="Lapidus A."/>
            <person name="Cheng J.-F."/>
            <person name="Goodwin L."/>
            <person name="Pitluck S."/>
            <person name="Peters L."/>
            <person name="Munk A."/>
            <person name="Detter J.C."/>
            <person name="Han C."/>
            <person name="Tapia R."/>
            <person name="Land M."/>
            <person name="Hauser L."/>
            <person name="Kyrpides N."/>
            <person name="Ivanova N."/>
            <person name="Ovchinnikova G."/>
            <person name="Pagani I."/>
            <person name="Mead D."/>
            <person name="Brumm P."/>
            <person name="Woyke T."/>
        </authorList>
    </citation>
    <scope>NUCLEOTIDE SEQUENCE [LARGE SCALE GENOMIC DNA]</scope>
    <source>
        <strain evidence="7">ATCC 13127 / NRRL B-14078</strain>
    </source>
</reference>
<keyword evidence="4" id="KW-0503">Monooxygenase</keyword>
<dbReference type="GO" id="GO:0016705">
    <property type="term" value="F:oxidoreductase activity, acting on paired donors, with incorporation or reduction of molecular oxygen"/>
    <property type="evidence" value="ECO:0007669"/>
    <property type="project" value="InterPro"/>
</dbReference>
<dbReference type="KEGG" id="cga:Celgi_2709"/>
<protein>
    <submittedName>
        <fullName evidence="6">Luciferase-like, subgroup</fullName>
    </submittedName>
</protein>
<proteinExistence type="predicted"/>
<evidence type="ECO:0000256" key="3">
    <source>
        <dbReference type="ARBA" id="ARBA00023002"/>
    </source>
</evidence>
<keyword evidence="3" id="KW-0560">Oxidoreductase</keyword>
<feature type="domain" description="Luciferase-like" evidence="5">
    <location>
        <begin position="15"/>
        <end position="200"/>
    </location>
</feature>
<organism evidence="6 7">
    <name type="scientific">Cellulomonas gilvus (strain ATCC 13127 / NRRL B-14078)</name>
    <name type="common">Cellvibrio gilvus</name>
    <dbReference type="NCBI Taxonomy" id="593907"/>
    <lineage>
        <taxon>Bacteria</taxon>
        <taxon>Bacillati</taxon>
        <taxon>Actinomycetota</taxon>
        <taxon>Actinomycetes</taxon>
        <taxon>Micrococcales</taxon>
        <taxon>Cellulomonadaceae</taxon>
        <taxon>Cellulomonas</taxon>
    </lineage>
</organism>
<dbReference type="PANTHER" id="PTHR30011:SF16">
    <property type="entry name" value="C2H2 FINGER DOMAIN TRANSCRIPTION FACTOR (EUROFUNG)-RELATED"/>
    <property type="match status" value="1"/>
</dbReference>
<dbReference type="Proteomes" id="UP000000485">
    <property type="component" value="Chromosome"/>
</dbReference>
<dbReference type="InterPro" id="IPR051260">
    <property type="entry name" value="Diverse_substr_monoxygenases"/>
</dbReference>
<dbReference type="STRING" id="593907.Celgi_2709"/>
<gene>
    <name evidence="6" type="ordered locus">Celgi_2709</name>
</gene>
<dbReference type="HOGENOM" id="CLU_027853_6_1_11"/>
<dbReference type="GO" id="GO:0004497">
    <property type="term" value="F:monooxygenase activity"/>
    <property type="evidence" value="ECO:0007669"/>
    <property type="project" value="UniProtKB-KW"/>
</dbReference>
<dbReference type="OrthoDB" id="7374740at2"/>
<dbReference type="EMBL" id="CP002665">
    <property type="protein sequence ID" value="AEI13208.1"/>
    <property type="molecule type" value="Genomic_DNA"/>
</dbReference>
<dbReference type="AlphaFoldDB" id="F8A4G0"/>
<dbReference type="PANTHER" id="PTHR30011">
    <property type="entry name" value="ALKANESULFONATE MONOOXYGENASE-RELATED"/>
    <property type="match status" value="1"/>
</dbReference>
<dbReference type="SUPFAM" id="SSF51679">
    <property type="entry name" value="Bacterial luciferase-like"/>
    <property type="match status" value="1"/>
</dbReference>
<accession>F8A4G0</accession>
<keyword evidence="1" id="KW-0285">Flavoprotein</keyword>
<evidence type="ECO:0000313" key="7">
    <source>
        <dbReference type="Proteomes" id="UP000000485"/>
    </source>
</evidence>
<evidence type="ECO:0000259" key="5">
    <source>
        <dbReference type="Pfam" id="PF00296"/>
    </source>
</evidence>
<evidence type="ECO:0000256" key="4">
    <source>
        <dbReference type="ARBA" id="ARBA00023033"/>
    </source>
</evidence>